<gene>
    <name evidence="1" type="ORF">RHGRI_028399</name>
</gene>
<sequence>MNLGSPMRPNHGGSKYVRMAPIRMRQMGRVTNQKLSIIFVSQKLDESYTPFYREAEAYRGRRRTVLQTQNIGFTDIALARRHASV</sequence>
<evidence type="ECO:0000313" key="1">
    <source>
        <dbReference type="EMBL" id="KAG5527486.1"/>
    </source>
</evidence>
<name>A0AAV6IFP7_9ERIC</name>
<evidence type="ECO:0000313" key="2">
    <source>
        <dbReference type="Proteomes" id="UP000823749"/>
    </source>
</evidence>
<dbReference type="AlphaFoldDB" id="A0AAV6IFP7"/>
<organism evidence="1 2">
    <name type="scientific">Rhododendron griersonianum</name>
    <dbReference type="NCBI Taxonomy" id="479676"/>
    <lineage>
        <taxon>Eukaryota</taxon>
        <taxon>Viridiplantae</taxon>
        <taxon>Streptophyta</taxon>
        <taxon>Embryophyta</taxon>
        <taxon>Tracheophyta</taxon>
        <taxon>Spermatophyta</taxon>
        <taxon>Magnoliopsida</taxon>
        <taxon>eudicotyledons</taxon>
        <taxon>Gunneridae</taxon>
        <taxon>Pentapetalae</taxon>
        <taxon>asterids</taxon>
        <taxon>Ericales</taxon>
        <taxon>Ericaceae</taxon>
        <taxon>Ericoideae</taxon>
        <taxon>Rhodoreae</taxon>
        <taxon>Rhododendron</taxon>
    </lineage>
</organism>
<protein>
    <recommendedName>
        <fullName evidence="3">Ribosomal protein S18</fullName>
    </recommendedName>
</protein>
<evidence type="ECO:0008006" key="3">
    <source>
        <dbReference type="Google" id="ProtNLM"/>
    </source>
</evidence>
<proteinExistence type="predicted"/>
<reference evidence="1" key="1">
    <citation type="submission" date="2020-08" db="EMBL/GenBank/DDBJ databases">
        <title>Plant Genome Project.</title>
        <authorList>
            <person name="Zhang R.-G."/>
        </authorList>
    </citation>
    <scope>NUCLEOTIDE SEQUENCE</scope>
    <source>
        <strain evidence="1">WSP0</strain>
        <tissue evidence="1">Leaf</tissue>
    </source>
</reference>
<comment type="caution">
    <text evidence="1">The sequence shown here is derived from an EMBL/GenBank/DDBJ whole genome shotgun (WGS) entry which is preliminary data.</text>
</comment>
<dbReference type="Proteomes" id="UP000823749">
    <property type="component" value="Chromosome 10"/>
</dbReference>
<accession>A0AAV6IFP7</accession>
<dbReference type="EMBL" id="JACTNZ010000010">
    <property type="protein sequence ID" value="KAG5527486.1"/>
    <property type="molecule type" value="Genomic_DNA"/>
</dbReference>
<keyword evidence="2" id="KW-1185">Reference proteome</keyword>